<evidence type="ECO:0000256" key="5">
    <source>
        <dbReference type="ARBA" id="ARBA00023136"/>
    </source>
</evidence>
<dbReference type="InterPro" id="IPR007110">
    <property type="entry name" value="Ig-like_dom"/>
</dbReference>
<proteinExistence type="predicted"/>
<dbReference type="PANTHER" id="PTHR23268">
    <property type="entry name" value="T-CELL RECEPTOR BETA CHAIN"/>
    <property type="match status" value="1"/>
</dbReference>
<keyword evidence="5" id="KW-0472">Membrane</keyword>
<keyword evidence="2" id="KW-1003">Cell membrane</keyword>
<organism evidence="8 9">
    <name type="scientific">Saguinus oedipus</name>
    <name type="common">Cotton-top tamarin</name>
    <name type="synonym">Oedipomidas oedipus</name>
    <dbReference type="NCBI Taxonomy" id="9490"/>
    <lineage>
        <taxon>Eukaryota</taxon>
        <taxon>Metazoa</taxon>
        <taxon>Chordata</taxon>
        <taxon>Craniata</taxon>
        <taxon>Vertebrata</taxon>
        <taxon>Euteleostomi</taxon>
        <taxon>Mammalia</taxon>
        <taxon>Eutheria</taxon>
        <taxon>Euarchontoglires</taxon>
        <taxon>Primates</taxon>
        <taxon>Haplorrhini</taxon>
        <taxon>Platyrrhini</taxon>
        <taxon>Cebidae</taxon>
        <taxon>Callitrichinae</taxon>
        <taxon>Saguinus</taxon>
    </lineage>
</organism>
<dbReference type="Gene3D" id="2.60.40.10">
    <property type="entry name" value="Immunoglobulins"/>
    <property type="match status" value="1"/>
</dbReference>
<feature type="signal peptide" evidence="6">
    <location>
        <begin position="1"/>
        <end position="20"/>
    </location>
</feature>
<comment type="subcellular location">
    <subcellularLocation>
        <location evidence="1">Cell membrane</location>
    </subcellularLocation>
</comment>
<evidence type="ECO:0000256" key="3">
    <source>
        <dbReference type="ARBA" id="ARBA00022729"/>
    </source>
</evidence>
<evidence type="ECO:0000256" key="4">
    <source>
        <dbReference type="ARBA" id="ARBA00022859"/>
    </source>
</evidence>
<evidence type="ECO:0000313" key="9">
    <source>
        <dbReference type="Proteomes" id="UP001266305"/>
    </source>
</evidence>
<evidence type="ECO:0000256" key="1">
    <source>
        <dbReference type="ARBA" id="ARBA00004236"/>
    </source>
</evidence>
<comment type="caution">
    <text evidence="8">The sequence shown here is derived from an EMBL/GenBank/DDBJ whole genome shotgun (WGS) entry which is preliminary data.</text>
</comment>
<evidence type="ECO:0000256" key="2">
    <source>
        <dbReference type="ARBA" id="ARBA00022475"/>
    </source>
</evidence>
<evidence type="ECO:0000256" key="6">
    <source>
        <dbReference type="SAM" id="SignalP"/>
    </source>
</evidence>
<dbReference type="InterPro" id="IPR013106">
    <property type="entry name" value="Ig_V-set"/>
</dbReference>
<dbReference type="InterPro" id="IPR036179">
    <property type="entry name" value="Ig-like_dom_sf"/>
</dbReference>
<keyword evidence="4" id="KW-0391">Immunity</keyword>
<accession>A0ABQ9UI99</accession>
<dbReference type="PROSITE" id="PS50835">
    <property type="entry name" value="IG_LIKE"/>
    <property type="match status" value="1"/>
</dbReference>
<dbReference type="SUPFAM" id="SSF48726">
    <property type="entry name" value="Immunoglobulin"/>
    <property type="match status" value="1"/>
</dbReference>
<dbReference type="InterPro" id="IPR013783">
    <property type="entry name" value="Ig-like_fold"/>
</dbReference>
<dbReference type="EMBL" id="JASSZA010000012">
    <property type="protein sequence ID" value="KAK2096776.1"/>
    <property type="molecule type" value="Genomic_DNA"/>
</dbReference>
<evidence type="ECO:0000313" key="8">
    <source>
        <dbReference type="EMBL" id="KAK2096776.1"/>
    </source>
</evidence>
<dbReference type="Pfam" id="PF07686">
    <property type="entry name" value="V-set"/>
    <property type="match status" value="1"/>
</dbReference>
<evidence type="ECO:0000259" key="7">
    <source>
        <dbReference type="PROSITE" id="PS50835"/>
    </source>
</evidence>
<keyword evidence="9" id="KW-1185">Reference proteome</keyword>
<keyword evidence="3 6" id="KW-0732">Signal</keyword>
<feature type="chain" id="PRO_5045593382" description="Ig-like domain-containing protein" evidence="6">
    <location>
        <begin position="21"/>
        <end position="155"/>
    </location>
</feature>
<protein>
    <recommendedName>
        <fullName evidence="7">Ig-like domain-containing protein</fullName>
    </recommendedName>
</protein>
<sequence length="155" mass="17478">MGTRVFYVPLCLLWAGHMDGRITQSPTHKVTETGTPVTLRCHQTENHRYMYWYQQDLGHGLRLIHYSYGVNDISKEVPDGYSVFRSNTEDFPLTLESATGSQTSVYFCASSDSTVLHSCLLSAHKGQLERLSLLCVCPQPGKSTGVREPWPGWRP</sequence>
<reference evidence="8 9" key="1">
    <citation type="submission" date="2023-05" db="EMBL/GenBank/DDBJ databases">
        <title>B98-5 Cell Line De Novo Hybrid Assembly: An Optical Mapping Approach.</title>
        <authorList>
            <person name="Kananen K."/>
            <person name="Auerbach J.A."/>
            <person name="Kautto E."/>
            <person name="Blachly J.S."/>
        </authorList>
    </citation>
    <scope>NUCLEOTIDE SEQUENCE [LARGE SCALE GENOMIC DNA]</scope>
    <source>
        <strain evidence="8">B95-8</strain>
        <tissue evidence="8">Cell line</tissue>
    </source>
</reference>
<name>A0ABQ9UI99_SAGOE</name>
<dbReference type="SMART" id="SM00409">
    <property type="entry name" value="IG"/>
    <property type="match status" value="1"/>
</dbReference>
<gene>
    <name evidence="8" type="ORF">P7K49_025810</name>
</gene>
<dbReference type="Proteomes" id="UP001266305">
    <property type="component" value="Unassembled WGS sequence"/>
</dbReference>
<dbReference type="SMART" id="SM00406">
    <property type="entry name" value="IGv"/>
    <property type="match status" value="1"/>
</dbReference>
<feature type="domain" description="Ig-like" evidence="7">
    <location>
        <begin position="20"/>
        <end position="122"/>
    </location>
</feature>
<dbReference type="InterPro" id="IPR003599">
    <property type="entry name" value="Ig_sub"/>
</dbReference>
<dbReference type="PANTHER" id="PTHR23268:SF115">
    <property type="entry name" value="T CELL RECEPTOR BETA VARIABLE 10-3"/>
    <property type="match status" value="1"/>
</dbReference>
<dbReference type="InterPro" id="IPR050413">
    <property type="entry name" value="TCR_beta_variable"/>
</dbReference>